<dbReference type="PANTHER" id="PTHR34203:SF15">
    <property type="entry name" value="SLL1173 PROTEIN"/>
    <property type="match status" value="1"/>
</dbReference>
<keyword evidence="2" id="KW-0808">Transferase</keyword>
<comment type="caution">
    <text evidence="2">The sequence shown here is derived from an EMBL/GenBank/DDBJ whole genome shotgun (WGS) entry which is preliminary data.</text>
</comment>
<feature type="domain" description="Methyltransferase FkbM" evidence="1">
    <location>
        <begin position="323"/>
        <end position="483"/>
    </location>
</feature>
<reference evidence="2" key="1">
    <citation type="submission" date="2021-02" db="EMBL/GenBank/DDBJ databases">
        <title>Metagenome analyses of Stigonema ocellatum DSM 106950, Chlorogloea purpurea SAG 13.99 and Gomphosphaeria aponina DSM 107014.</title>
        <authorList>
            <person name="Marter P."/>
            <person name="Huang S."/>
        </authorList>
    </citation>
    <scope>NUCLEOTIDE SEQUENCE</scope>
    <source>
        <strain evidence="2">JP213</strain>
    </source>
</reference>
<dbReference type="InterPro" id="IPR052514">
    <property type="entry name" value="SAM-dependent_MTase"/>
</dbReference>
<dbReference type="SUPFAM" id="SSF53335">
    <property type="entry name" value="S-adenosyl-L-methionine-dependent methyltransferases"/>
    <property type="match status" value="1"/>
</dbReference>
<dbReference type="Gene3D" id="3.40.50.150">
    <property type="entry name" value="Vaccinia Virus protein VP39"/>
    <property type="match status" value="1"/>
</dbReference>
<organism evidence="2 3">
    <name type="scientific">Gomphosphaeria aponina SAG 52.96 = DSM 107014</name>
    <dbReference type="NCBI Taxonomy" id="1521640"/>
    <lineage>
        <taxon>Bacteria</taxon>
        <taxon>Bacillati</taxon>
        <taxon>Cyanobacteriota</taxon>
        <taxon>Cyanophyceae</taxon>
        <taxon>Oscillatoriophycideae</taxon>
        <taxon>Chroococcales</taxon>
        <taxon>Gomphosphaeriaceae</taxon>
        <taxon>Gomphosphaeria</taxon>
    </lineage>
</organism>
<proteinExistence type="predicted"/>
<accession>A0A941JP76</accession>
<keyword evidence="2" id="KW-0489">Methyltransferase</keyword>
<evidence type="ECO:0000313" key="2">
    <source>
        <dbReference type="EMBL" id="MBR8827233.1"/>
    </source>
</evidence>
<dbReference type="Pfam" id="PF05050">
    <property type="entry name" value="Methyltransf_21"/>
    <property type="match status" value="1"/>
</dbReference>
<dbReference type="NCBIfam" id="TIGR01444">
    <property type="entry name" value="fkbM_fam"/>
    <property type="match status" value="1"/>
</dbReference>
<dbReference type="AlphaFoldDB" id="A0A941JP76"/>
<sequence>MSPIEYYWQYINEICPQINSDLFSRLVAENKDTEWDEPESSRDLNNFAVMALIEAEKTEDLSLRSLNLEMALEAFNRGVELANHPLCVAHLALVHSLIGARETATQMAFSIFLDVVHNAYNDSEKLQMGLVYLPPKKMGRSEQMQQLLQAEDGREQALLLLTEVMCSSQLVFYNAAGLRFLELAVKIAPNSVIVNLQLGISNLVNRRWEGLLYLQRARKLAPDYAPTVQALYLAYRQLNQTAITDFWYNIAREQDTNSLPWSWAKLQSDSPFSYLPFENDLLLTVESSFQSLVTSVLLAQGDWFEAEMELLRNQLEPGMTVIDVGANVGVYTFSAARKVGETGKVLAVEPFSGCVECLQETCRVNKLSWVKVCPGAASDRLSTARLALHNSSELNEVVMDESLESGNFATISCFTLDSLIEQENIKGVDWLKIDAEGHEMQVLLGSDRLLTEFAPSILYENIAAAKGSNTPVAEFLISRGYRLFRYQPYLQNLIPINSLEELQGNLNVIALPPTKIM</sequence>
<dbReference type="PANTHER" id="PTHR34203">
    <property type="entry name" value="METHYLTRANSFERASE, FKBM FAMILY PROTEIN"/>
    <property type="match status" value="1"/>
</dbReference>
<dbReference type="GO" id="GO:0032259">
    <property type="term" value="P:methylation"/>
    <property type="evidence" value="ECO:0007669"/>
    <property type="project" value="UniProtKB-KW"/>
</dbReference>
<gene>
    <name evidence="2" type="ORF">DSM107014_04895</name>
</gene>
<evidence type="ECO:0000313" key="3">
    <source>
        <dbReference type="Proteomes" id="UP000767446"/>
    </source>
</evidence>
<dbReference type="InterPro" id="IPR006342">
    <property type="entry name" value="FkbM_mtfrase"/>
</dbReference>
<dbReference type="EMBL" id="JADQBC010000024">
    <property type="protein sequence ID" value="MBR8827233.1"/>
    <property type="molecule type" value="Genomic_DNA"/>
</dbReference>
<evidence type="ECO:0000259" key="1">
    <source>
        <dbReference type="Pfam" id="PF05050"/>
    </source>
</evidence>
<name>A0A941JP76_9CHRO</name>
<protein>
    <submittedName>
        <fullName evidence="2">FkbM family methyltransferase</fullName>
    </submittedName>
</protein>
<dbReference type="Proteomes" id="UP000767446">
    <property type="component" value="Unassembled WGS sequence"/>
</dbReference>
<dbReference type="GO" id="GO:0008168">
    <property type="term" value="F:methyltransferase activity"/>
    <property type="evidence" value="ECO:0007669"/>
    <property type="project" value="UniProtKB-KW"/>
</dbReference>
<dbReference type="InterPro" id="IPR029063">
    <property type="entry name" value="SAM-dependent_MTases_sf"/>
</dbReference>